<sequence length="336" mass="36287">MVAAIALLSGCGTSAGDFVSRSGSGFVRDGQPFRFVGFNYFDAAASDIYSCAPQARLSDDDLTALLRTAHDTAGATVLRFWAYQPYTDGGRDFTGIDRVLTAAKKADMLVIPVLEDGPGYCTTGETGMSKAEYMDDQWYTTGYREKFGSARLSYRDYAKVLTEHYADDPTILAWMMVNEAETSRRVDGDRTALLPFAQDVASVIRSVDTHHLLTLGTQSNGAPGTSGPDFAALYGDPSSDFAEVHDWAYYGADDQALPGSQDGRLPDPASGQCQQRSARIACSFAIAQQARQAPRGGRGRHQGDRRRRPHAPRRAGSAPRPTPTSRRAQTATSSGT</sequence>
<dbReference type="Gene3D" id="3.20.20.80">
    <property type="entry name" value="Glycosidases"/>
    <property type="match status" value="1"/>
</dbReference>
<comment type="caution">
    <text evidence="10">The sequence shown here is derived from an EMBL/GenBank/DDBJ whole genome shotgun (WGS) entry which is preliminary data.</text>
</comment>
<accession>A0ABQ6JJM7</accession>
<dbReference type="Pfam" id="PF26410">
    <property type="entry name" value="GH5_mannosidase"/>
    <property type="match status" value="1"/>
</dbReference>
<evidence type="ECO:0000256" key="7">
    <source>
        <dbReference type="ARBA" id="ARBA00023295"/>
    </source>
</evidence>
<dbReference type="InterPro" id="IPR045053">
    <property type="entry name" value="MAN-like"/>
</dbReference>
<evidence type="ECO:0000256" key="3">
    <source>
        <dbReference type="ARBA" id="ARBA00012706"/>
    </source>
</evidence>
<feature type="region of interest" description="Disordered" evidence="8">
    <location>
        <begin position="289"/>
        <end position="336"/>
    </location>
</feature>
<keyword evidence="5" id="KW-0732">Signal</keyword>
<feature type="compositionally biased region" description="Polar residues" evidence="8">
    <location>
        <begin position="324"/>
        <end position="336"/>
    </location>
</feature>
<dbReference type="EMBL" id="BSUZ01000001">
    <property type="protein sequence ID" value="GMA87967.1"/>
    <property type="molecule type" value="Genomic_DNA"/>
</dbReference>
<evidence type="ECO:0000256" key="5">
    <source>
        <dbReference type="ARBA" id="ARBA00022729"/>
    </source>
</evidence>
<evidence type="ECO:0000256" key="6">
    <source>
        <dbReference type="ARBA" id="ARBA00022801"/>
    </source>
</evidence>
<dbReference type="PANTHER" id="PTHR31451:SF39">
    <property type="entry name" value="MANNAN ENDO-1,4-BETA-MANNOSIDASE 1"/>
    <property type="match status" value="1"/>
</dbReference>
<keyword evidence="11" id="KW-1185">Reference proteome</keyword>
<evidence type="ECO:0000256" key="4">
    <source>
        <dbReference type="ARBA" id="ARBA00022525"/>
    </source>
</evidence>
<evidence type="ECO:0000259" key="9">
    <source>
        <dbReference type="Pfam" id="PF26410"/>
    </source>
</evidence>
<gene>
    <name evidence="10" type="ORF">GCM10025868_32170</name>
</gene>
<dbReference type="EC" id="3.2.1.78" evidence="3"/>
<comment type="catalytic activity">
    <reaction evidence="1">
        <text>Random hydrolysis of (1-&gt;4)-beta-D-mannosidic linkages in mannans, galactomannans and glucomannans.</text>
        <dbReference type="EC" id="3.2.1.78"/>
    </reaction>
</comment>
<name>A0ABQ6JJM7_9ACTN</name>
<keyword evidence="4" id="KW-0964">Secreted</keyword>
<keyword evidence="6" id="KW-0378">Hydrolase</keyword>
<proteinExistence type="predicted"/>
<dbReference type="SUPFAM" id="SSF51445">
    <property type="entry name" value="(Trans)glycosidases"/>
    <property type="match status" value="1"/>
</dbReference>
<organism evidence="10 11">
    <name type="scientific">Angustibacter aerolatus</name>
    <dbReference type="NCBI Taxonomy" id="1162965"/>
    <lineage>
        <taxon>Bacteria</taxon>
        <taxon>Bacillati</taxon>
        <taxon>Actinomycetota</taxon>
        <taxon>Actinomycetes</taxon>
        <taxon>Kineosporiales</taxon>
        <taxon>Kineosporiaceae</taxon>
    </lineage>
</organism>
<dbReference type="Proteomes" id="UP001157017">
    <property type="component" value="Unassembled WGS sequence"/>
</dbReference>
<keyword evidence="7" id="KW-0326">Glycosidase</keyword>
<evidence type="ECO:0000256" key="1">
    <source>
        <dbReference type="ARBA" id="ARBA00001678"/>
    </source>
</evidence>
<dbReference type="InterPro" id="IPR017853">
    <property type="entry name" value="GH"/>
</dbReference>
<evidence type="ECO:0000313" key="10">
    <source>
        <dbReference type="EMBL" id="GMA87967.1"/>
    </source>
</evidence>
<evidence type="ECO:0000313" key="11">
    <source>
        <dbReference type="Proteomes" id="UP001157017"/>
    </source>
</evidence>
<protein>
    <recommendedName>
        <fullName evidence="3">mannan endo-1,4-beta-mannosidase</fullName>
        <ecNumber evidence="3">3.2.1.78</ecNumber>
    </recommendedName>
</protein>
<dbReference type="InterPro" id="IPR001547">
    <property type="entry name" value="Glyco_hydro_5"/>
</dbReference>
<comment type="subcellular location">
    <subcellularLocation>
        <location evidence="2">Secreted</location>
    </subcellularLocation>
</comment>
<dbReference type="PANTHER" id="PTHR31451">
    <property type="match status" value="1"/>
</dbReference>
<evidence type="ECO:0000256" key="2">
    <source>
        <dbReference type="ARBA" id="ARBA00004613"/>
    </source>
</evidence>
<feature type="compositionally biased region" description="Basic residues" evidence="8">
    <location>
        <begin position="297"/>
        <end position="313"/>
    </location>
</feature>
<evidence type="ECO:0000256" key="8">
    <source>
        <dbReference type="SAM" id="MobiDB-lite"/>
    </source>
</evidence>
<reference evidence="11" key="1">
    <citation type="journal article" date="2019" name="Int. J. Syst. Evol. Microbiol.">
        <title>The Global Catalogue of Microorganisms (GCM) 10K type strain sequencing project: providing services to taxonomists for standard genome sequencing and annotation.</title>
        <authorList>
            <consortium name="The Broad Institute Genomics Platform"/>
            <consortium name="The Broad Institute Genome Sequencing Center for Infectious Disease"/>
            <person name="Wu L."/>
            <person name="Ma J."/>
        </authorList>
    </citation>
    <scope>NUCLEOTIDE SEQUENCE [LARGE SCALE GENOMIC DNA]</scope>
    <source>
        <strain evidence="11">NBRC 108730</strain>
    </source>
</reference>
<feature type="domain" description="Glycoside hydrolase family 5" evidence="9">
    <location>
        <begin position="160"/>
        <end position="248"/>
    </location>
</feature>